<sequence length="236" mass="25657">MAAAKFSCPVATFLCAQLQGGCLFNPVGVVKIFPINTEKAARDAIRSALEKKHLSSTKPKLNAIKRRAAELVNYEYSKDKEWVKFWSNNTKECLGHLFLVDGAEKALVGEEDAGAEKMSAASPSCAGSVEPERVEQSSDAFNSYVRTRPALIMASLLAAPTTYQEENVTAAKRQGEDFEATKATKRLKVPTDPALLILYETFNRQMEAARATFAKMIDASPPSLAGFEKAVEATAT</sequence>
<reference evidence="1" key="1">
    <citation type="submission" date="2020-05" db="EMBL/GenBank/DDBJ databases">
        <title>Phylogenomic resolution of chytrid fungi.</title>
        <authorList>
            <person name="Stajich J.E."/>
            <person name="Amses K."/>
            <person name="Simmons R."/>
            <person name="Seto K."/>
            <person name="Myers J."/>
            <person name="Bonds A."/>
            <person name="Quandt C.A."/>
            <person name="Barry K."/>
            <person name="Liu P."/>
            <person name="Grigoriev I."/>
            <person name="Longcore J.E."/>
            <person name="James T.Y."/>
        </authorList>
    </citation>
    <scope>NUCLEOTIDE SEQUENCE</scope>
    <source>
        <strain evidence="1">JEL0379</strain>
    </source>
</reference>
<accession>A0AAD5XQE7</accession>
<comment type="caution">
    <text evidence="1">The sequence shown here is derived from an EMBL/GenBank/DDBJ whole genome shotgun (WGS) entry which is preliminary data.</text>
</comment>
<organism evidence="1 2">
    <name type="scientific">Geranomyces variabilis</name>
    <dbReference type="NCBI Taxonomy" id="109894"/>
    <lineage>
        <taxon>Eukaryota</taxon>
        <taxon>Fungi</taxon>
        <taxon>Fungi incertae sedis</taxon>
        <taxon>Chytridiomycota</taxon>
        <taxon>Chytridiomycota incertae sedis</taxon>
        <taxon>Chytridiomycetes</taxon>
        <taxon>Spizellomycetales</taxon>
        <taxon>Powellomycetaceae</taxon>
        <taxon>Geranomyces</taxon>
    </lineage>
</organism>
<proteinExistence type="predicted"/>
<gene>
    <name evidence="1" type="ORF">HDU87_006600</name>
</gene>
<evidence type="ECO:0000313" key="1">
    <source>
        <dbReference type="EMBL" id="KAJ3174934.1"/>
    </source>
</evidence>
<keyword evidence="2" id="KW-1185">Reference proteome</keyword>
<dbReference type="Proteomes" id="UP001212152">
    <property type="component" value="Unassembled WGS sequence"/>
</dbReference>
<name>A0AAD5XQE7_9FUNG</name>
<dbReference type="EMBL" id="JADGJQ010000058">
    <property type="protein sequence ID" value="KAJ3174934.1"/>
    <property type="molecule type" value="Genomic_DNA"/>
</dbReference>
<evidence type="ECO:0000313" key="2">
    <source>
        <dbReference type="Proteomes" id="UP001212152"/>
    </source>
</evidence>
<protein>
    <submittedName>
        <fullName evidence="1">Uncharacterized protein</fullName>
    </submittedName>
</protein>
<dbReference type="AlphaFoldDB" id="A0AAD5XQE7"/>